<sequence length="308" mass="33351">MTPVLAPSGRRRAFRRHPSGDAAVALAMMAPAALLFALFFLWPFGRGVLISLQRWDGFSAPVFVGLANYARLLRDPLFSGALVHNLVFVVAVLVLKNGLGLGLAILLDRAIVLRGLTRAAVFIPVTMSFVAAGLLWSWIYNPVFGLLNAGLDLVGLSGLKRTWLGDAATALPAVIAVDVWKWVGFHAVIYLAGLQTLPRELFEAATMDGAGVRRRFWHLTLPLMMPVILINTILGLSGAFVRNFDIVQVLTQGGPNHATEVVMTLMVKTAFQDGNMGYASAMGYALFLLVGLLCLGLVALMRRLRLEA</sequence>
<feature type="transmembrane region" description="Helical" evidence="7">
    <location>
        <begin position="119"/>
        <end position="139"/>
    </location>
</feature>
<evidence type="ECO:0000256" key="2">
    <source>
        <dbReference type="ARBA" id="ARBA00022448"/>
    </source>
</evidence>
<evidence type="ECO:0000256" key="3">
    <source>
        <dbReference type="ARBA" id="ARBA00022475"/>
    </source>
</evidence>
<proteinExistence type="inferred from homology"/>
<organism evidence="9 10">
    <name type="scientific">Aureimonas endophytica</name>
    <dbReference type="NCBI Taxonomy" id="2027858"/>
    <lineage>
        <taxon>Bacteria</taxon>
        <taxon>Pseudomonadati</taxon>
        <taxon>Pseudomonadota</taxon>
        <taxon>Alphaproteobacteria</taxon>
        <taxon>Hyphomicrobiales</taxon>
        <taxon>Aurantimonadaceae</taxon>
        <taxon>Aureimonas</taxon>
    </lineage>
</organism>
<dbReference type="SUPFAM" id="SSF161098">
    <property type="entry name" value="MetI-like"/>
    <property type="match status" value="1"/>
</dbReference>
<feature type="transmembrane region" description="Helical" evidence="7">
    <location>
        <begin position="281"/>
        <end position="301"/>
    </location>
</feature>
<comment type="caution">
    <text evidence="9">The sequence shown here is derived from an EMBL/GenBank/DDBJ whole genome shotgun (WGS) entry which is preliminary data.</text>
</comment>
<protein>
    <submittedName>
        <fullName evidence="9">ABC transporter permease</fullName>
    </submittedName>
</protein>
<dbReference type="PANTHER" id="PTHR30193">
    <property type="entry name" value="ABC TRANSPORTER PERMEASE PROTEIN"/>
    <property type="match status" value="1"/>
</dbReference>
<evidence type="ECO:0000259" key="8">
    <source>
        <dbReference type="PROSITE" id="PS50928"/>
    </source>
</evidence>
<evidence type="ECO:0000256" key="6">
    <source>
        <dbReference type="ARBA" id="ARBA00023136"/>
    </source>
</evidence>
<gene>
    <name evidence="9" type="ORF">GCM10011390_32230</name>
</gene>
<keyword evidence="3" id="KW-1003">Cell membrane</keyword>
<feature type="transmembrane region" description="Helical" evidence="7">
    <location>
        <begin position="219"/>
        <end position="241"/>
    </location>
</feature>
<feature type="domain" description="ABC transmembrane type-1" evidence="8">
    <location>
        <begin position="82"/>
        <end position="299"/>
    </location>
</feature>
<dbReference type="PANTHER" id="PTHR30193:SF37">
    <property type="entry name" value="INNER MEMBRANE ABC TRANSPORTER PERMEASE PROTEIN YCJO"/>
    <property type="match status" value="1"/>
</dbReference>
<dbReference type="RefSeq" id="WP_244639521.1">
    <property type="nucleotide sequence ID" value="NZ_BMIQ01000005.1"/>
</dbReference>
<dbReference type="InterPro" id="IPR051393">
    <property type="entry name" value="ABC_transporter_permease"/>
</dbReference>
<dbReference type="GO" id="GO:0005886">
    <property type="term" value="C:plasma membrane"/>
    <property type="evidence" value="ECO:0007669"/>
    <property type="project" value="UniProtKB-SubCell"/>
</dbReference>
<dbReference type="PROSITE" id="PS50928">
    <property type="entry name" value="ABC_TM1"/>
    <property type="match status" value="1"/>
</dbReference>
<dbReference type="EMBL" id="BMIQ01000005">
    <property type="protein sequence ID" value="GGE10777.1"/>
    <property type="molecule type" value="Genomic_DNA"/>
</dbReference>
<reference evidence="9" key="1">
    <citation type="journal article" date="2014" name="Int. J. Syst. Evol. Microbiol.">
        <title>Complete genome sequence of Corynebacterium casei LMG S-19264T (=DSM 44701T), isolated from a smear-ripened cheese.</title>
        <authorList>
            <consortium name="US DOE Joint Genome Institute (JGI-PGF)"/>
            <person name="Walter F."/>
            <person name="Albersmeier A."/>
            <person name="Kalinowski J."/>
            <person name="Ruckert C."/>
        </authorList>
    </citation>
    <scope>NUCLEOTIDE SEQUENCE</scope>
    <source>
        <strain evidence="9">CGMCC 1.15367</strain>
    </source>
</reference>
<dbReference type="InterPro" id="IPR035906">
    <property type="entry name" value="MetI-like_sf"/>
</dbReference>
<dbReference type="Gene3D" id="1.10.3720.10">
    <property type="entry name" value="MetI-like"/>
    <property type="match status" value="1"/>
</dbReference>
<comment type="similarity">
    <text evidence="7">Belongs to the binding-protein-dependent transport system permease family.</text>
</comment>
<keyword evidence="2 7" id="KW-0813">Transport</keyword>
<feature type="transmembrane region" description="Helical" evidence="7">
    <location>
        <begin position="82"/>
        <end position="107"/>
    </location>
</feature>
<keyword evidence="6 7" id="KW-0472">Membrane</keyword>
<evidence type="ECO:0000256" key="7">
    <source>
        <dbReference type="RuleBase" id="RU363032"/>
    </source>
</evidence>
<accession>A0A917E7D1</accession>
<keyword evidence="4 7" id="KW-0812">Transmembrane</keyword>
<dbReference type="AlphaFoldDB" id="A0A917E7D1"/>
<comment type="subcellular location">
    <subcellularLocation>
        <location evidence="1 7">Cell membrane</location>
        <topology evidence="1 7">Multi-pass membrane protein</topology>
    </subcellularLocation>
</comment>
<feature type="transmembrane region" description="Helical" evidence="7">
    <location>
        <begin position="179"/>
        <end position="198"/>
    </location>
</feature>
<evidence type="ECO:0000313" key="10">
    <source>
        <dbReference type="Proteomes" id="UP000644699"/>
    </source>
</evidence>
<feature type="transmembrane region" description="Helical" evidence="7">
    <location>
        <begin position="21"/>
        <end position="42"/>
    </location>
</feature>
<evidence type="ECO:0000256" key="1">
    <source>
        <dbReference type="ARBA" id="ARBA00004651"/>
    </source>
</evidence>
<evidence type="ECO:0000256" key="4">
    <source>
        <dbReference type="ARBA" id="ARBA00022692"/>
    </source>
</evidence>
<evidence type="ECO:0000256" key="5">
    <source>
        <dbReference type="ARBA" id="ARBA00022989"/>
    </source>
</evidence>
<dbReference type="CDD" id="cd06261">
    <property type="entry name" value="TM_PBP2"/>
    <property type="match status" value="1"/>
</dbReference>
<keyword evidence="5 7" id="KW-1133">Transmembrane helix</keyword>
<reference evidence="9" key="2">
    <citation type="submission" date="2020-09" db="EMBL/GenBank/DDBJ databases">
        <authorList>
            <person name="Sun Q."/>
            <person name="Zhou Y."/>
        </authorList>
    </citation>
    <scope>NUCLEOTIDE SEQUENCE</scope>
    <source>
        <strain evidence="9">CGMCC 1.15367</strain>
    </source>
</reference>
<dbReference type="InterPro" id="IPR000515">
    <property type="entry name" value="MetI-like"/>
</dbReference>
<name>A0A917E7D1_9HYPH</name>
<keyword evidence="10" id="KW-1185">Reference proteome</keyword>
<dbReference type="Proteomes" id="UP000644699">
    <property type="component" value="Unassembled WGS sequence"/>
</dbReference>
<dbReference type="GO" id="GO:0055085">
    <property type="term" value="P:transmembrane transport"/>
    <property type="evidence" value="ECO:0007669"/>
    <property type="project" value="InterPro"/>
</dbReference>
<dbReference type="Pfam" id="PF00528">
    <property type="entry name" value="BPD_transp_1"/>
    <property type="match status" value="1"/>
</dbReference>
<evidence type="ECO:0000313" key="9">
    <source>
        <dbReference type="EMBL" id="GGE10777.1"/>
    </source>
</evidence>